<accession>L8WNC8</accession>
<proteinExistence type="predicted"/>
<evidence type="ECO:0000313" key="3">
    <source>
        <dbReference type="Proteomes" id="UP000011668"/>
    </source>
</evidence>
<gene>
    <name evidence="2" type="ORF">AG1IA_06485</name>
</gene>
<comment type="caution">
    <text evidence="2">The sequence shown here is derived from an EMBL/GenBank/DDBJ whole genome shotgun (WGS) entry which is preliminary data.</text>
</comment>
<dbReference type="HOGENOM" id="CLU_2575488_0_0_1"/>
<sequence length="81" mass="9516">MLIKHDYIGGCRQQARLRRSGDGAHRAERHPGPADRGHGIGSSVEVCVWRSGSRSRRRRSRRRKKEEQQGHCWRRARTRKM</sequence>
<reference evidence="2 3" key="1">
    <citation type="journal article" date="2013" name="Nat. Commun.">
        <title>The evolution and pathogenic mechanisms of the rice sheath blight pathogen.</title>
        <authorList>
            <person name="Zheng A."/>
            <person name="Lin R."/>
            <person name="Xu L."/>
            <person name="Qin P."/>
            <person name="Tang C."/>
            <person name="Ai P."/>
            <person name="Zhang D."/>
            <person name="Liu Y."/>
            <person name="Sun Z."/>
            <person name="Feng H."/>
            <person name="Wang Y."/>
            <person name="Chen Y."/>
            <person name="Liang X."/>
            <person name="Fu R."/>
            <person name="Li Q."/>
            <person name="Zhang J."/>
            <person name="Yu X."/>
            <person name="Xie Z."/>
            <person name="Ding L."/>
            <person name="Guan P."/>
            <person name="Tang J."/>
            <person name="Liang Y."/>
            <person name="Wang S."/>
            <person name="Deng Q."/>
            <person name="Li S."/>
            <person name="Zhu J."/>
            <person name="Wang L."/>
            <person name="Liu H."/>
            <person name="Li P."/>
        </authorList>
    </citation>
    <scope>NUCLEOTIDE SEQUENCE [LARGE SCALE GENOMIC DNA]</scope>
    <source>
        <strain evidence="3">AG-1 IA</strain>
    </source>
</reference>
<feature type="compositionally biased region" description="Basic residues" evidence="1">
    <location>
        <begin position="72"/>
        <end position="81"/>
    </location>
</feature>
<evidence type="ECO:0000256" key="1">
    <source>
        <dbReference type="SAM" id="MobiDB-lite"/>
    </source>
</evidence>
<keyword evidence="3" id="KW-1185">Reference proteome</keyword>
<name>L8WNC8_THACA</name>
<organism evidence="2 3">
    <name type="scientific">Thanatephorus cucumeris (strain AG1-IA)</name>
    <name type="common">Rice sheath blight fungus</name>
    <name type="synonym">Rhizoctonia solani</name>
    <dbReference type="NCBI Taxonomy" id="983506"/>
    <lineage>
        <taxon>Eukaryota</taxon>
        <taxon>Fungi</taxon>
        <taxon>Dikarya</taxon>
        <taxon>Basidiomycota</taxon>
        <taxon>Agaricomycotina</taxon>
        <taxon>Agaricomycetes</taxon>
        <taxon>Cantharellales</taxon>
        <taxon>Ceratobasidiaceae</taxon>
        <taxon>Rhizoctonia</taxon>
        <taxon>Rhizoctonia solani AG-1</taxon>
    </lineage>
</organism>
<feature type="compositionally biased region" description="Basic and acidic residues" evidence="1">
    <location>
        <begin position="19"/>
        <end position="38"/>
    </location>
</feature>
<protein>
    <submittedName>
        <fullName evidence="2">Uncharacterized protein</fullName>
    </submittedName>
</protein>
<dbReference type="AlphaFoldDB" id="L8WNC8"/>
<evidence type="ECO:0000313" key="2">
    <source>
        <dbReference type="EMBL" id="ELU39485.1"/>
    </source>
</evidence>
<feature type="compositionally biased region" description="Basic residues" evidence="1">
    <location>
        <begin position="53"/>
        <end position="64"/>
    </location>
</feature>
<feature type="region of interest" description="Disordered" evidence="1">
    <location>
        <begin position="1"/>
        <end position="81"/>
    </location>
</feature>
<dbReference type="Proteomes" id="UP000011668">
    <property type="component" value="Unassembled WGS sequence"/>
</dbReference>
<dbReference type="EMBL" id="AFRT01001757">
    <property type="protein sequence ID" value="ELU39485.1"/>
    <property type="molecule type" value="Genomic_DNA"/>
</dbReference>